<dbReference type="Pfam" id="PF09669">
    <property type="entry name" value="Phage_pRha"/>
    <property type="match status" value="1"/>
</dbReference>
<dbReference type="Pfam" id="PF03374">
    <property type="entry name" value="ANT"/>
    <property type="match status" value="1"/>
</dbReference>
<evidence type="ECO:0000313" key="3">
    <source>
        <dbReference type="Proteomes" id="UP000234333"/>
    </source>
</evidence>
<dbReference type="InterPro" id="IPR005039">
    <property type="entry name" value="Ant_C"/>
</dbReference>
<sequence length="250" mass="27822">MNHSQDTSLVRLVDGEPVTDTLIVADRTGNQHASVIRLVRDNLRDFEQFGRVGFEIAPFATAGGTQSREIARLNEQQSTLLITYLRNTSVVRELKVALVRDFYAMRQALAAPVPTPSGPELVALALVEANKMLEAKDATIAELSPKADAYEAFMNADGTYSVGRVAKMLGRSQNKLFAELRNAGVFIAKGHMHNTPYQKYMHHFKVTPYSYERKDDTIGCSYTTTVQPSGVEFIRRKLGIPHVQHELEVA</sequence>
<proteinExistence type="predicted"/>
<reference evidence="2 3" key="1">
    <citation type="submission" date="2017-03" db="EMBL/GenBank/DDBJ databases">
        <authorList>
            <person name="Afonso C.L."/>
            <person name="Miller P.J."/>
            <person name="Scott M.A."/>
            <person name="Spackman E."/>
            <person name="Goraichik I."/>
            <person name="Dimitrov K.M."/>
            <person name="Suarez D.L."/>
            <person name="Swayne D.E."/>
        </authorList>
    </citation>
    <scope>NUCLEOTIDE SEQUENCE [LARGE SCALE GENOMIC DNA]</scope>
    <source>
        <strain evidence="2 3">CIP 102111</strain>
    </source>
</reference>
<dbReference type="GeneID" id="99775307"/>
<name>A0A2H1IXZ7_9MICO</name>
<evidence type="ECO:0000259" key="1">
    <source>
        <dbReference type="Pfam" id="PF03374"/>
    </source>
</evidence>
<dbReference type="Proteomes" id="UP000234333">
    <property type="component" value="Unassembled WGS sequence"/>
</dbReference>
<dbReference type="RefSeq" id="WP_063250084.1">
    <property type="nucleotide sequence ID" value="NZ_FXZC01000003.1"/>
</dbReference>
<accession>A0A2H1IXZ7</accession>
<dbReference type="InterPro" id="IPR014054">
    <property type="entry name" value="Phage_regulatory_Rha"/>
</dbReference>
<protein>
    <submittedName>
        <fullName evidence="2">Phage regulatory protein Rha (Phage_pRha)</fullName>
    </submittedName>
</protein>
<dbReference type="AlphaFoldDB" id="A0A2H1IXZ7"/>
<gene>
    <name evidence="2" type="ORF">BC102111_01707</name>
</gene>
<dbReference type="GO" id="GO:0003677">
    <property type="term" value="F:DNA binding"/>
    <property type="evidence" value="ECO:0007669"/>
    <property type="project" value="InterPro"/>
</dbReference>
<organism evidence="2 3">
    <name type="scientific">Brevibacterium casei CIP 102111</name>
    <dbReference type="NCBI Taxonomy" id="1255625"/>
    <lineage>
        <taxon>Bacteria</taxon>
        <taxon>Bacillati</taxon>
        <taxon>Actinomycetota</taxon>
        <taxon>Actinomycetes</taxon>
        <taxon>Micrococcales</taxon>
        <taxon>Brevibacteriaceae</taxon>
        <taxon>Brevibacterium</taxon>
    </lineage>
</organism>
<evidence type="ECO:0000313" key="2">
    <source>
        <dbReference type="EMBL" id="SMX80044.1"/>
    </source>
</evidence>
<dbReference type="EMBL" id="FXZC01000003">
    <property type="protein sequence ID" value="SMX80044.1"/>
    <property type="molecule type" value="Genomic_DNA"/>
</dbReference>
<feature type="domain" description="Antirepressor protein C-terminal" evidence="1">
    <location>
        <begin position="138"/>
        <end position="238"/>
    </location>
</feature>